<evidence type="ECO:0000313" key="1">
    <source>
        <dbReference type="Proteomes" id="UP000813463"/>
    </source>
</evidence>
<evidence type="ECO:0000313" key="2">
    <source>
        <dbReference type="RefSeq" id="XP_021856038.1"/>
    </source>
</evidence>
<dbReference type="InterPro" id="IPR021920">
    <property type="entry name" value="DUF3531"/>
</dbReference>
<keyword evidence="1" id="KW-1185">Reference proteome</keyword>
<dbReference type="PANTHER" id="PTHR46737">
    <property type="entry name" value="OS02G0827600 PROTEIN"/>
    <property type="match status" value="1"/>
</dbReference>
<organism evidence="1 2">
    <name type="scientific">Spinacia oleracea</name>
    <name type="common">Spinach</name>
    <dbReference type="NCBI Taxonomy" id="3562"/>
    <lineage>
        <taxon>Eukaryota</taxon>
        <taxon>Viridiplantae</taxon>
        <taxon>Streptophyta</taxon>
        <taxon>Embryophyta</taxon>
        <taxon>Tracheophyta</taxon>
        <taxon>Spermatophyta</taxon>
        <taxon>Magnoliopsida</taxon>
        <taxon>eudicotyledons</taxon>
        <taxon>Gunneridae</taxon>
        <taxon>Pentapetalae</taxon>
        <taxon>Caryophyllales</taxon>
        <taxon>Chenopodiaceae</taxon>
        <taxon>Chenopodioideae</taxon>
        <taxon>Anserineae</taxon>
        <taxon>Spinacia</taxon>
    </lineage>
</organism>
<dbReference type="RefSeq" id="XP_021856038.1">
    <property type="nucleotide sequence ID" value="XM_022000346.1"/>
</dbReference>
<dbReference type="Proteomes" id="UP000813463">
    <property type="component" value="Chromosome 4"/>
</dbReference>
<name>A0A9R0IW32_SPIOL</name>
<sequence length="304" mass="34515">MSFTTSMYHGGCPLEQAKTTGCLASAQLSNFILFPNLVYSNWKCSKPRFYQARNGGCRIIFMDKGCRQQLRVRSSESGFEALDVEVQDDGELDGPQKRFRERGDEKDYDRDPEFAEILGSCLDDPDKAQSKMEERLRKKRNKILHTKTGSGSPMKVTFNKFDFSNSYIWFEFYNPPLQKDVSLICDVIRSWHIIGRLGGCNSLNMQLSQSPFDKRLSYDAIEGANVDPTTFYNIGDLEIQDNVARIWVDIGTSESLLLDVLLNALTQISSDFVGIKQVVFGGSEFENWKEIFTVEDPGCSVHKI</sequence>
<dbReference type="AlphaFoldDB" id="A0A9R0IW32"/>
<dbReference type="GeneID" id="110795339"/>
<proteinExistence type="predicted"/>
<dbReference type="KEGG" id="soe:110795339"/>
<reference evidence="1" key="1">
    <citation type="journal article" date="2021" name="Nat. Commun.">
        <title>Genomic analyses provide insights into spinach domestication and the genetic basis of agronomic traits.</title>
        <authorList>
            <person name="Cai X."/>
            <person name="Sun X."/>
            <person name="Xu C."/>
            <person name="Sun H."/>
            <person name="Wang X."/>
            <person name="Ge C."/>
            <person name="Zhang Z."/>
            <person name="Wang Q."/>
            <person name="Fei Z."/>
            <person name="Jiao C."/>
            <person name="Wang Q."/>
        </authorList>
    </citation>
    <scope>NUCLEOTIDE SEQUENCE [LARGE SCALE GENOMIC DNA]</scope>
    <source>
        <strain evidence="1">cv. Varoflay</strain>
    </source>
</reference>
<gene>
    <name evidence="2 3" type="primary">LOC110795339</name>
</gene>
<evidence type="ECO:0000313" key="3">
    <source>
        <dbReference type="RefSeq" id="XP_021856039.1"/>
    </source>
</evidence>
<dbReference type="OrthoDB" id="2014339at2759"/>
<dbReference type="Pfam" id="PF12049">
    <property type="entry name" value="DUF3531"/>
    <property type="match status" value="1"/>
</dbReference>
<dbReference type="PANTHER" id="PTHR46737:SF3">
    <property type="entry name" value="OXIDOREDUCTASE_TRANSITION METAL ION-BINDING PROTEIN (DUF3531)"/>
    <property type="match status" value="1"/>
</dbReference>
<protein>
    <submittedName>
        <fullName evidence="2 3">Uncharacterized protein LOC110795339</fullName>
    </submittedName>
</protein>
<reference evidence="2 3" key="2">
    <citation type="submission" date="2025-04" db="UniProtKB">
        <authorList>
            <consortium name="RefSeq"/>
        </authorList>
    </citation>
    <scope>IDENTIFICATION</scope>
</reference>
<accession>A0A9R0IW32</accession>
<dbReference type="RefSeq" id="XP_021856039.1">
    <property type="nucleotide sequence ID" value="XM_022000347.1"/>
</dbReference>